<proteinExistence type="predicted"/>
<feature type="domain" description="N-acetyltransferase" evidence="1">
    <location>
        <begin position="1"/>
        <end position="155"/>
    </location>
</feature>
<dbReference type="SUPFAM" id="SSF55729">
    <property type="entry name" value="Acyl-CoA N-acyltransferases (Nat)"/>
    <property type="match status" value="1"/>
</dbReference>
<dbReference type="GO" id="GO:0016747">
    <property type="term" value="F:acyltransferase activity, transferring groups other than amino-acyl groups"/>
    <property type="evidence" value="ECO:0007669"/>
    <property type="project" value="InterPro"/>
</dbReference>
<dbReference type="EMBL" id="MUIZ01000001">
    <property type="protein sequence ID" value="OUK05478.1"/>
    <property type="molecule type" value="Genomic_DNA"/>
</dbReference>
<gene>
    <name evidence="2" type="ORF">BZZ03_01810</name>
</gene>
<evidence type="ECO:0000313" key="3">
    <source>
        <dbReference type="Proteomes" id="UP000194606"/>
    </source>
</evidence>
<organism evidence="2 3">
    <name type="scientific">Lactococcus petauri</name>
    <dbReference type="NCBI Taxonomy" id="1940789"/>
    <lineage>
        <taxon>Bacteria</taxon>
        <taxon>Bacillati</taxon>
        <taxon>Bacillota</taxon>
        <taxon>Bacilli</taxon>
        <taxon>Lactobacillales</taxon>
        <taxon>Streptococcaceae</taxon>
        <taxon>Lactococcus</taxon>
    </lineage>
</organism>
<evidence type="ECO:0000313" key="2">
    <source>
        <dbReference type="EMBL" id="OUK05478.1"/>
    </source>
</evidence>
<keyword evidence="2" id="KW-0808">Transferase</keyword>
<dbReference type="Pfam" id="PF13508">
    <property type="entry name" value="Acetyltransf_7"/>
    <property type="match status" value="1"/>
</dbReference>
<evidence type="ECO:0000259" key="1">
    <source>
        <dbReference type="PROSITE" id="PS51186"/>
    </source>
</evidence>
<accession>A0A252CFZ2</accession>
<reference evidence="2 3" key="1">
    <citation type="submission" date="2017-02" db="EMBL/GenBank/DDBJ databases">
        <authorList>
            <person name="Peterson S.W."/>
        </authorList>
    </citation>
    <scope>NUCLEOTIDE SEQUENCE [LARGE SCALE GENOMIC DNA]</scope>
    <source>
        <strain evidence="2">159469</strain>
    </source>
</reference>
<dbReference type="PROSITE" id="PS51186">
    <property type="entry name" value="GNAT"/>
    <property type="match status" value="1"/>
</dbReference>
<dbReference type="InterPro" id="IPR016181">
    <property type="entry name" value="Acyl_CoA_acyltransferase"/>
</dbReference>
<dbReference type="RefSeq" id="WP_086582240.1">
    <property type="nucleotide sequence ID" value="NZ_MUIZ01000001.1"/>
</dbReference>
<dbReference type="CDD" id="cd04301">
    <property type="entry name" value="NAT_SF"/>
    <property type="match status" value="1"/>
</dbReference>
<dbReference type="AlphaFoldDB" id="A0A252CFZ2"/>
<comment type="caution">
    <text evidence="2">The sequence shown here is derived from an EMBL/GenBank/DDBJ whole genome shotgun (WGS) entry which is preliminary data.</text>
</comment>
<sequence length="174" mass="19448">MEIRSIGRTDYKEVEQLIRQSFSRSEHGYGNEAELVEKIRTDCSYVDGLEVVATEGAKIIGYGLLSEVEIINAKESFTGLVLAPLAVLPSWQGKKVGENLLKELEKRAVQQDFPFISILGHPQYYSRFGYVSAEKYKVTAPLDVPAEAFMIRPLQPNALKNISGCIKYAQAFDV</sequence>
<name>A0A252CFZ2_9LACT</name>
<dbReference type="Proteomes" id="UP000194606">
    <property type="component" value="Unassembled WGS sequence"/>
</dbReference>
<protein>
    <submittedName>
        <fullName evidence="2">GNAT family N-acetyltransferase</fullName>
    </submittedName>
</protein>
<dbReference type="Gene3D" id="3.40.630.30">
    <property type="match status" value="1"/>
</dbReference>
<dbReference type="InterPro" id="IPR000182">
    <property type="entry name" value="GNAT_dom"/>
</dbReference>